<dbReference type="InterPro" id="IPR012309">
    <property type="entry name" value="DNA_ligase_ATP-dep_C"/>
</dbReference>
<dbReference type="Gene3D" id="2.40.50.140">
    <property type="entry name" value="Nucleic acid-binding proteins"/>
    <property type="match status" value="1"/>
</dbReference>
<dbReference type="InterPro" id="IPR016059">
    <property type="entry name" value="DNA_ligase_ATP-dep_CS"/>
</dbReference>
<dbReference type="GO" id="GO:0005524">
    <property type="term" value="F:ATP binding"/>
    <property type="evidence" value="ECO:0007669"/>
    <property type="project" value="InterPro"/>
</dbReference>
<dbReference type="InterPro" id="IPR012340">
    <property type="entry name" value="NA-bd_OB-fold"/>
</dbReference>
<evidence type="ECO:0000256" key="1">
    <source>
        <dbReference type="ARBA" id="ARBA00012727"/>
    </source>
</evidence>
<dbReference type="EMBL" id="BJMH01000002">
    <property type="protein sequence ID" value="GEB31020.1"/>
    <property type="molecule type" value="Genomic_DNA"/>
</dbReference>
<sequence length="315" mass="36204">MPLEPITPFEPIQTETIPAGSNWIAQVKWDGVRMLTYHDGNKTQLINRKKNDRTRQYPEFARLERYCSASSVILDGEMIAFDSQKPSFHEIMKRDSLRKELSIQLAIEQTPVTYMVFDVLYWNGNWVTDKPLGERQEILAQIMLPEPNVQIVQNVSDPHSLYDVMKQHHMEGIVCKDLTSTYLPSGKDARWQKLKIFHDLYAAIGGVTLRDGVVNAVLLGLFDDAGRLVYIGHAGTGKLTQRDWRDLTERIKPLRLDSMPFANQPERKKDTLWLKPELIAKVQFMEWTSGLTMRQPSIQAFVDGSLADCTWKQIN</sequence>
<dbReference type="Pfam" id="PF01068">
    <property type="entry name" value="DNA_ligase_A_M"/>
    <property type="match status" value="1"/>
</dbReference>
<dbReference type="SUPFAM" id="SSF56091">
    <property type="entry name" value="DNA ligase/mRNA capping enzyme, catalytic domain"/>
    <property type="match status" value="1"/>
</dbReference>
<organism evidence="5 6">
    <name type="scientific">Brevibacillus parabrevis</name>
    <dbReference type="NCBI Taxonomy" id="54914"/>
    <lineage>
        <taxon>Bacteria</taxon>
        <taxon>Bacillati</taxon>
        <taxon>Bacillota</taxon>
        <taxon>Bacilli</taxon>
        <taxon>Bacillales</taxon>
        <taxon>Paenibacillaceae</taxon>
        <taxon>Brevibacillus</taxon>
    </lineage>
</organism>
<dbReference type="CDD" id="cd07971">
    <property type="entry name" value="OBF_DNA_ligase_LigD"/>
    <property type="match status" value="1"/>
</dbReference>
<dbReference type="EC" id="6.5.1.1" evidence="1"/>
<dbReference type="RefSeq" id="WP_122965148.1">
    <property type="nucleotide sequence ID" value="NZ_BJMH01000002.1"/>
</dbReference>
<feature type="domain" description="ATP-dependent DNA ligase family profile" evidence="4">
    <location>
        <begin position="105"/>
        <end position="238"/>
    </location>
</feature>
<keyword evidence="2 5" id="KW-0436">Ligase</keyword>
<dbReference type="CDD" id="cd07906">
    <property type="entry name" value="Adenylation_DNA_ligase_LigD_LigC"/>
    <property type="match status" value="1"/>
</dbReference>
<gene>
    <name evidence="5" type="ORF">BPA01_06000</name>
</gene>
<reference evidence="5 6" key="1">
    <citation type="submission" date="2019-06" db="EMBL/GenBank/DDBJ databases">
        <title>Whole genome shotgun sequence of Brevibacillus parabrevis NBRC 12334.</title>
        <authorList>
            <person name="Hosoyama A."/>
            <person name="Uohara A."/>
            <person name="Ohji S."/>
            <person name="Ichikawa N."/>
        </authorList>
    </citation>
    <scope>NUCLEOTIDE SEQUENCE [LARGE SCALE GENOMIC DNA]</scope>
    <source>
        <strain evidence="5 6">NBRC 12334</strain>
    </source>
</reference>
<dbReference type="GO" id="GO:0003910">
    <property type="term" value="F:DNA ligase (ATP) activity"/>
    <property type="evidence" value="ECO:0007669"/>
    <property type="project" value="UniProtKB-EC"/>
</dbReference>
<dbReference type="GO" id="GO:0006310">
    <property type="term" value="P:DNA recombination"/>
    <property type="evidence" value="ECO:0007669"/>
    <property type="project" value="InterPro"/>
</dbReference>
<dbReference type="STRING" id="54914.AV540_09020"/>
<keyword evidence="6" id="KW-1185">Reference proteome</keyword>
<evidence type="ECO:0000259" key="4">
    <source>
        <dbReference type="PROSITE" id="PS50160"/>
    </source>
</evidence>
<evidence type="ECO:0000256" key="3">
    <source>
        <dbReference type="ARBA" id="ARBA00034003"/>
    </source>
</evidence>
<dbReference type="Gene3D" id="3.30.470.30">
    <property type="entry name" value="DNA ligase/mRNA capping enzyme"/>
    <property type="match status" value="1"/>
</dbReference>
<name>A0A4Y3P970_BREPA</name>
<dbReference type="PROSITE" id="PS00697">
    <property type="entry name" value="DNA_LIGASE_A1"/>
    <property type="match status" value="1"/>
</dbReference>
<dbReference type="AlphaFoldDB" id="A0A4Y3P970"/>
<comment type="catalytic activity">
    <reaction evidence="3">
        <text>ATP + (deoxyribonucleotide)n-3'-hydroxyl + 5'-phospho-(deoxyribonucleotide)m = (deoxyribonucleotide)n+m + AMP + diphosphate.</text>
        <dbReference type="EC" id="6.5.1.1"/>
    </reaction>
</comment>
<dbReference type="GO" id="GO:0003677">
    <property type="term" value="F:DNA binding"/>
    <property type="evidence" value="ECO:0007669"/>
    <property type="project" value="InterPro"/>
</dbReference>
<dbReference type="PANTHER" id="PTHR45997">
    <property type="entry name" value="DNA LIGASE 4"/>
    <property type="match status" value="1"/>
</dbReference>
<dbReference type="Proteomes" id="UP000316882">
    <property type="component" value="Unassembled WGS sequence"/>
</dbReference>
<dbReference type="PROSITE" id="PS50160">
    <property type="entry name" value="DNA_LIGASE_A3"/>
    <property type="match status" value="1"/>
</dbReference>
<dbReference type="GO" id="GO:0006297">
    <property type="term" value="P:nucleotide-excision repair, DNA gap filling"/>
    <property type="evidence" value="ECO:0007669"/>
    <property type="project" value="TreeGrafter"/>
</dbReference>
<dbReference type="SUPFAM" id="SSF50249">
    <property type="entry name" value="Nucleic acid-binding proteins"/>
    <property type="match status" value="1"/>
</dbReference>
<dbReference type="InterPro" id="IPR029710">
    <property type="entry name" value="LIG4"/>
</dbReference>
<proteinExistence type="predicted"/>
<dbReference type="Gene3D" id="3.30.1490.70">
    <property type="match status" value="1"/>
</dbReference>
<evidence type="ECO:0000313" key="6">
    <source>
        <dbReference type="Proteomes" id="UP000316882"/>
    </source>
</evidence>
<comment type="caution">
    <text evidence="5">The sequence shown here is derived from an EMBL/GenBank/DDBJ whole genome shotgun (WGS) entry which is preliminary data.</text>
</comment>
<evidence type="ECO:0000313" key="5">
    <source>
        <dbReference type="EMBL" id="GEB31020.1"/>
    </source>
</evidence>
<accession>A0A4Y3P970</accession>
<dbReference type="PANTHER" id="PTHR45997:SF1">
    <property type="entry name" value="DNA LIGASE 4"/>
    <property type="match status" value="1"/>
</dbReference>
<evidence type="ECO:0000256" key="2">
    <source>
        <dbReference type="ARBA" id="ARBA00022598"/>
    </source>
</evidence>
<dbReference type="Pfam" id="PF04679">
    <property type="entry name" value="DNA_ligase_A_C"/>
    <property type="match status" value="1"/>
</dbReference>
<dbReference type="InterPro" id="IPR012310">
    <property type="entry name" value="DNA_ligase_ATP-dep_cent"/>
</dbReference>
<protein>
    <recommendedName>
        <fullName evidence="1">DNA ligase (ATP)</fullName>
        <ecNumber evidence="1">6.5.1.1</ecNumber>
    </recommendedName>
</protein>
<dbReference type="GO" id="GO:0006303">
    <property type="term" value="P:double-strand break repair via nonhomologous end joining"/>
    <property type="evidence" value="ECO:0007669"/>
    <property type="project" value="TreeGrafter"/>
</dbReference>